<comment type="caution">
    <text evidence="1">The sequence shown here is derived from an EMBL/GenBank/DDBJ whole genome shotgun (WGS) entry which is preliminary data.</text>
</comment>
<organism evidence="1 3">
    <name type="scientific">Mucor lusitanicus CBS 277.49</name>
    <dbReference type="NCBI Taxonomy" id="747725"/>
    <lineage>
        <taxon>Eukaryota</taxon>
        <taxon>Fungi</taxon>
        <taxon>Fungi incertae sedis</taxon>
        <taxon>Mucoromycota</taxon>
        <taxon>Mucoromycotina</taxon>
        <taxon>Mucoromycetes</taxon>
        <taxon>Mucorales</taxon>
        <taxon>Mucorineae</taxon>
        <taxon>Mucoraceae</taxon>
        <taxon>Mucor</taxon>
    </lineage>
</organism>
<name>A0A168H4Q2_MUCCL</name>
<evidence type="ECO:0000313" key="1">
    <source>
        <dbReference type="EMBL" id="OAC98363.1"/>
    </source>
</evidence>
<proteinExistence type="predicted"/>
<keyword evidence="3" id="KW-1185">Reference proteome</keyword>
<reference evidence="1 3" key="1">
    <citation type="submission" date="2015-06" db="EMBL/GenBank/DDBJ databases">
        <title>Expansion of signal transduction pathways in fungi by whole-genome duplication.</title>
        <authorList>
            <consortium name="DOE Joint Genome Institute"/>
            <person name="Corrochano L.M."/>
            <person name="Kuo A."/>
            <person name="Marcet-Houben M."/>
            <person name="Polaino S."/>
            <person name="Salamov A."/>
            <person name="Villalobos J.M."/>
            <person name="Alvarez M.I."/>
            <person name="Avalos J."/>
            <person name="Benito E.P."/>
            <person name="Benoit I."/>
            <person name="Burger G."/>
            <person name="Camino L.P."/>
            <person name="Canovas D."/>
            <person name="Cerda-Olmedo E."/>
            <person name="Cheng J.-F."/>
            <person name="Dominguez A."/>
            <person name="Elias M."/>
            <person name="Eslava A.P."/>
            <person name="Glaser F."/>
            <person name="Grimwood J."/>
            <person name="Gutierrez G."/>
            <person name="Heitman J."/>
            <person name="Henrissat B."/>
            <person name="Iturriaga E.A."/>
            <person name="Lang B.F."/>
            <person name="Lavin J.L."/>
            <person name="Lee S."/>
            <person name="Li W."/>
            <person name="Lindquist E."/>
            <person name="Lopez-Garcia S."/>
            <person name="Luque E.M."/>
            <person name="Marcos A.T."/>
            <person name="Martin J."/>
            <person name="Mccluskey K."/>
            <person name="Medina H.R."/>
            <person name="Miralles-Duran A."/>
            <person name="Miyazaki A."/>
            <person name="Munoz-Torres E."/>
            <person name="Oguiza J.A."/>
            <person name="Ohm R."/>
            <person name="Olmedo M."/>
            <person name="Orejas M."/>
            <person name="Ortiz-Castellanos L."/>
            <person name="Pisabarro A.G."/>
            <person name="Rodriguez-Romero J."/>
            <person name="Ruiz-Herrera J."/>
            <person name="Ruiz-Vazquez R."/>
            <person name="Sanz C."/>
            <person name="Schackwitz W."/>
            <person name="Schmutz J."/>
            <person name="Shahriari M."/>
            <person name="Shelest E."/>
            <person name="Silva-Franco F."/>
            <person name="Soanes D."/>
            <person name="Syed K."/>
            <person name="Tagua V.G."/>
            <person name="Talbot N.J."/>
            <person name="Thon M."/>
            <person name="De Vries R.P."/>
            <person name="Wiebenga A."/>
            <person name="Yadav J.S."/>
            <person name="Braun E.L."/>
            <person name="Baker S."/>
            <person name="Garre V."/>
            <person name="Horwitz B."/>
            <person name="Torres-Martinez S."/>
            <person name="Idnurm A."/>
            <person name="Herrera-Estrella A."/>
            <person name="Gabaldon T."/>
            <person name="Grigoriev I.V."/>
        </authorList>
    </citation>
    <scope>NUCLEOTIDE SEQUENCE [LARGE SCALE GENOMIC DNA]</scope>
    <source>
        <strain evidence="1 3">CBS 277.49</strain>
    </source>
</reference>
<evidence type="ECO:0000313" key="2">
    <source>
        <dbReference type="EMBL" id="OAC98364.1"/>
    </source>
</evidence>
<evidence type="ECO:0000313" key="3">
    <source>
        <dbReference type="Proteomes" id="UP000077051"/>
    </source>
</evidence>
<gene>
    <name evidence="1" type="ORF">MUCCIDRAFT_157378</name>
    <name evidence="2" type="ORF">MUCCIDRAFT_157379</name>
</gene>
<dbReference type="EMBL" id="AMYB01000010">
    <property type="protein sequence ID" value="OAC98363.1"/>
    <property type="molecule type" value="Genomic_DNA"/>
</dbReference>
<sequence length="58" mass="6507">MSSSQRRANCKSLSCSSCRDQRLERLERPRSDSGEQKLLLFNTIASCPGRQTYSPPSS</sequence>
<dbReference type="VEuPathDB" id="FungiDB:MUCCIDRAFT_157378"/>
<dbReference type="AlphaFoldDB" id="A0A168H4Q2"/>
<accession>A0A168H4Q2</accession>
<dbReference type="EMBL" id="AMYB01000010">
    <property type="protein sequence ID" value="OAC98364.1"/>
    <property type="molecule type" value="Genomic_DNA"/>
</dbReference>
<dbReference type="VEuPathDB" id="FungiDB:MUCCIDRAFT_157379"/>
<dbReference type="Proteomes" id="UP000077051">
    <property type="component" value="Unassembled WGS sequence"/>
</dbReference>
<protein>
    <submittedName>
        <fullName evidence="1">Uncharacterized protein</fullName>
    </submittedName>
</protein>